<dbReference type="RefSeq" id="WP_273935778.1">
    <property type="nucleotide sequence ID" value="NZ_CP097263.1"/>
</dbReference>
<keyword evidence="1" id="KW-0812">Transmembrane</keyword>
<keyword evidence="1" id="KW-1133">Transmembrane helix</keyword>
<feature type="transmembrane region" description="Helical" evidence="1">
    <location>
        <begin position="271"/>
        <end position="292"/>
    </location>
</feature>
<feature type="transmembrane region" description="Helical" evidence="1">
    <location>
        <begin position="112"/>
        <end position="134"/>
    </location>
</feature>
<dbReference type="EMBL" id="JBHLUD010000007">
    <property type="protein sequence ID" value="MFC0544279.1"/>
    <property type="molecule type" value="Genomic_DNA"/>
</dbReference>
<evidence type="ECO:0000313" key="3">
    <source>
        <dbReference type="Proteomes" id="UP001589810"/>
    </source>
</evidence>
<evidence type="ECO:0000256" key="1">
    <source>
        <dbReference type="SAM" id="Phobius"/>
    </source>
</evidence>
<feature type="transmembrane region" description="Helical" evidence="1">
    <location>
        <begin position="188"/>
        <end position="206"/>
    </location>
</feature>
<evidence type="ECO:0000313" key="2">
    <source>
        <dbReference type="EMBL" id="MFC0544279.1"/>
    </source>
</evidence>
<evidence type="ECO:0008006" key="4">
    <source>
        <dbReference type="Google" id="ProtNLM"/>
    </source>
</evidence>
<dbReference type="Proteomes" id="UP001589810">
    <property type="component" value="Unassembled WGS sequence"/>
</dbReference>
<feature type="transmembrane region" description="Helical" evidence="1">
    <location>
        <begin position="63"/>
        <end position="85"/>
    </location>
</feature>
<keyword evidence="1" id="KW-0472">Membrane</keyword>
<keyword evidence="3" id="KW-1185">Reference proteome</keyword>
<sequence length="302" mass="32712">MIWLTWRQHRVALIGVAAFAVGLASWLASYLGSVQEVNTACGQHECWGGTVAVLGDQVWQIDIVLLFFSPVLAGLVAVFWGAPLLSREYEQRTYLVAWGQDVSPARWLGGRAALLTGAVLLLSVPLAIISWLLVEAVRISGARGSTGPYQTLDLWPAIPVVQALFGLALGVAIGALLRRTLVAMGATLAVYAVVRLTISSTVLWWLPPQRQVYPIGQPSPLPADAAMVRTGLLDDAGNPVVPAVGCDQQCFAERGIRHGYLDVQPLDRLELLTWMEVIAYGLMALGLAWLAWARVRRTTRVG</sequence>
<feature type="transmembrane region" description="Helical" evidence="1">
    <location>
        <begin position="12"/>
        <end position="31"/>
    </location>
</feature>
<gene>
    <name evidence="2" type="ORF">ACFFH7_22430</name>
</gene>
<accession>A0ABV6MVG9</accession>
<name>A0ABV6MVG9_9PSEU</name>
<feature type="transmembrane region" description="Helical" evidence="1">
    <location>
        <begin position="154"/>
        <end position="176"/>
    </location>
</feature>
<organism evidence="2 3">
    <name type="scientific">Kutzneria chonburiensis</name>
    <dbReference type="NCBI Taxonomy" id="1483604"/>
    <lineage>
        <taxon>Bacteria</taxon>
        <taxon>Bacillati</taxon>
        <taxon>Actinomycetota</taxon>
        <taxon>Actinomycetes</taxon>
        <taxon>Pseudonocardiales</taxon>
        <taxon>Pseudonocardiaceae</taxon>
        <taxon>Kutzneria</taxon>
    </lineage>
</organism>
<proteinExistence type="predicted"/>
<protein>
    <recommendedName>
        <fullName evidence="4">Transporter</fullName>
    </recommendedName>
</protein>
<comment type="caution">
    <text evidence="2">The sequence shown here is derived from an EMBL/GenBank/DDBJ whole genome shotgun (WGS) entry which is preliminary data.</text>
</comment>
<reference evidence="2 3" key="1">
    <citation type="submission" date="2024-09" db="EMBL/GenBank/DDBJ databases">
        <authorList>
            <person name="Sun Q."/>
            <person name="Mori K."/>
        </authorList>
    </citation>
    <scope>NUCLEOTIDE SEQUENCE [LARGE SCALE GENOMIC DNA]</scope>
    <source>
        <strain evidence="2 3">TBRC 1432</strain>
    </source>
</reference>